<evidence type="ECO:0000313" key="2">
    <source>
        <dbReference type="Proteomes" id="UP000564806"/>
    </source>
</evidence>
<accession>A0A850ET32</accession>
<dbReference type="Proteomes" id="UP000564806">
    <property type="component" value="Unassembled WGS sequence"/>
</dbReference>
<protein>
    <submittedName>
        <fullName evidence="1">Uncharacterized protein</fullName>
    </submittedName>
</protein>
<proteinExistence type="predicted"/>
<comment type="caution">
    <text evidence="1">The sequence shown here is derived from an EMBL/GenBank/DDBJ whole genome shotgun (WGS) entry which is preliminary data.</text>
</comment>
<dbReference type="AlphaFoldDB" id="A0A850ET32"/>
<keyword evidence="2" id="KW-1185">Reference proteome</keyword>
<organism evidence="1 2">
    <name type="scientific">Paenibacillus agri</name>
    <dbReference type="NCBI Taxonomy" id="2744309"/>
    <lineage>
        <taxon>Bacteria</taxon>
        <taxon>Bacillati</taxon>
        <taxon>Bacillota</taxon>
        <taxon>Bacilli</taxon>
        <taxon>Bacillales</taxon>
        <taxon>Paenibacillaceae</taxon>
        <taxon>Paenibacillus</taxon>
    </lineage>
</organism>
<reference evidence="1" key="1">
    <citation type="submission" date="2020-06" db="EMBL/GenBank/DDBJ databases">
        <title>Paenibacillus sp. nov., isolated from soil.</title>
        <authorList>
            <person name="Seo Y.L."/>
        </authorList>
    </citation>
    <scope>NUCLEOTIDE SEQUENCE [LARGE SCALE GENOMIC DNA]</scope>
    <source>
        <strain evidence="1">JW14</strain>
    </source>
</reference>
<sequence length="174" mass="19753">MNHWFYITPEEYEQAAAIGIDSENLNRRVRLLGWDKSRALTTPLGIKTNRNHWSEMASQNGIGYYTFMNRINNLGWDEEKAATTPLQDRKTAAAHATEKGRKFPVELLRLAEQNGIAYHTMRARINKGWDPQEAATMAVGSHSDAGKLGKAAVIDKYGDWNRFSFKDHITTTRA</sequence>
<dbReference type="EMBL" id="JABWCS010000215">
    <property type="protein sequence ID" value="NUU62677.1"/>
    <property type="molecule type" value="Genomic_DNA"/>
</dbReference>
<name>A0A850ET32_9BACL</name>
<dbReference type="RefSeq" id="WP_175373126.1">
    <property type="nucleotide sequence ID" value="NZ_JABWCS010000215.1"/>
</dbReference>
<evidence type="ECO:0000313" key="1">
    <source>
        <dbReference type="EMBL" id="NUU62677.1"/>
    </source>
</evidence>
<gene>
    <name evidence="1" type="ORF">HPT30_20225</name>
</gene>